<keyword evidence="5" id="KW-1185">Reference proteome</keyword>
<dbReference type="HOGENOM" id="CLU_093833_0_0_10"/>
<evidence type="ECO:0000313" key="5">
    <source>
        <dbReference type="Proteomes" id="UP000027442"/>
    </source>
</evidence>
<evidence type="ECO:0000256" key="2">
    <source>
        <dbReference type="SAM" id="SignalP"/>
    </source>
</evidence>
<organism evidence="4 5">
    <name type="scientific">Hoylesella loescheii DSM 19665 = JCM 12249 = ATCC 15930</name>
    <dbReference type="NCBI Taxonomy" id="1122985"/>
    <lineage>
        <taxon>Bacteria</taxon>
        <taxon>Pseudomonadati</taxon>
        <taxon>Bacteroidota</taxon>
        <taxon>Bacteroidia</taxon>
        <taxon>Bacteroidales</taxon>
        <taxon>Prevotellaceae</taxon>
        <taxon>Hoylesella</taxon>
    </lineage>
</organism>
<dbReference type="PATRIC" id="fig|1122985.7.peg.187"/>
<evidence type="ECO:0000256" key="1">
    <source>
        <dbReference type="SAM" id="Phobius"/>
    </source>
</evidence>
<feature type="transmembrane region" description="Helical" evidence="1">
    <location>
        <begin position="98"/>
        <end position="126"/>
    </location>
</feature>
<keyword evidence="1" id="KW-0472">Membrane</keyword>
<evidence type="ECO:0000313" key="4">
    <source>
        <dbReference type="EMBL" id="KDR53811.1"/>
    </source>
</evidence>
<dbReference type="AlphaFoldDB" id="A0A069QVD4"/>
<keyword evidence="2" id="KW-0732">Signal</keyword>
<proteinExistence type="predicted"/>
<feature type="transmembrane region" description="Helical" evidence="1">
    <location>
        <begin position="188"/>
        <end position="205"/>
    </location>
</feature>
<reference evidence="4 5" key="1">
    <citation type="submission" date="2013-08" db="EMBL/GenBank/DDBJ databases">
        <authorList>
            <person name="Weinstock G."/>
            <person name="Sodergren E."/>
            <person name="Wylie T."/>
            <person name="Fulton L."/>
            <person name="Fulton R."/>
            <person name="Fronick C."/>
            <person name="O'Laughlin M."/>
            <person name="Godfrey J."/>
            <person name="Miner T."/>
            <person name="Herter B."/>
            <person name="Appelbaum E."/>
            <person name="Cordes M."/>
            <person name="Lek S."/>
            <person name="Wollam A."/>
            <person name="Pepin K.H."/>
            <person name="Palsikar V.B."/>
            <person name="Mitreva M."/>
            <person name="Wilson R.K."/>
        </authorList>
    </citation>
    <scope>NUCLEOTIDE SEQUENCE [LARGE SCALE GENOMIC DNA]</scope>
    <source>
        <strain evidence="4 5">ATCC 15930</strain>
    </source>
</reference>
<feature type="signal peptide" evidence="2">
    <location>
        <begin position="1"/>
        <end position="21"/>
    </location>
</feature>
<accession>A0A069QVD4</accession>
<keyword evidence="1" id="KW-0812">Transmembrane</keyword>
<gene>
    <name evidence="4" type="ORF">HMPREF1991_00178</name>
</gene>
<feature type="domain" description="DUF6249" evidence="3">
    <location>
        <begin position="103"/>
        <end position="208"/>
    </location>
</feature>
<dbReference type="Proteomes" id="UP000027442">
    <property type="component" value="Unassembled WGS sequence"/>
</dbReference>
<keyword evidence="1" id="KW-1133">Transmembrane helix</keyword>
<feature type="chain" id="PRO_5001665603" description="DUF6249 domain-containing protein" evidence="2">
    <location>
        <begin position="22"/>
        <end position="223"/>
    </location>
</feature>
<sequence>MMKKYLLAFSMLFLVGVSAMDATPKHRHRHRTTTVSLKADSASASVEVYSDTTSVSGSNSDSIYMSNSMSMDSDDFDDNRDPVSALNWLLNHGPGGTLAAIFVVVCVFLFLVAPFLIFAFIIYYLIKRHNDRVKLSIKAMEMGQLPATGVESPLTDSDETLWRKGVKNSAIGLGLALMFLLFDAEELAGVGLLVLCYGLGQVYMARASRKRRENKNEDNHPEF</sequence>
<protein>
    <recommendedName>
        <fullName evidence="3">DUF6249 domain-containing protein</fullName>
    </recommendedName>
</protein>
<dbReference type="RefSeq" id="WP_009235569.1">
    <property type="nucleotide sequence ID" value="NZ_KB899210.1"/>
</dbReference>
<feature type="transmembrane region" description="Helical" evidence="1">
    <location>
        <begin position="165"/>
        <end position="182"/>
    </location>
</feature>
<dbReference type="Pfam" id="PF19762">
    <property type="entry name" value="DUF6249"/>
    <property type="match status" value="1"/>
</dbReference>
<comment type="caution">
    <text evidence="4">The sequence shown here is derived from an EMBL/GenBank/DDBJ whole genome shotgun (WGS) entry which is preliminary data.</text>
</comment>
<evidence type="ECO:0000259" key="3">
    <source>
        <dbReference type="Pfam" id="PF19762"/>
    </source>
</evidence>
<dbReference type="InterPro" id="IPR046216">
    <property type="entry name" value="DUF6249"/>
</dbReference>
<name>A0A069QVD4_HOYLO</name>
<dbReference type="eggNOG" id="ENOG5033CAQ">
    <property type="taxonomic scope" value="Bacteria"/>
</dbReference>
<dbReference type="EMBL" id="JNGW01000012">
    <property type="protein sequence ID" value="KDR53811.1"/>
    <property type="molecule type" value="Genomic_DNA"/>
</dbReference>